<dbReference type="Pfam" id="PF14223">
    <property type="entry name" value="Retrotran_gag_2"/>
    <property type="match status" value="1"/>
</dbReference>
<proteinExistence type="predicted"/>
<accession>A0ABR0MN89</accession>
<dbReference type="PANTHER" id="PTHR34676">
    <property type="entry name" value="DUF4219 DOMAIN-CONTAINING PROTEIN-RELATED"/>
    <property type="match status" value="1"/>
</dbReference>
<evidence type="ECO:0008006" key="3">
    <source>
        <dbReference type="Google" id="ProtNLM"/>
    </source>
</evidence>
<dbReference type="EMBL" id="JARKNE010000012">
    <property type="protein sequence ID" value="KAK5775461.1"/>
    <property type="molecule type" value="Genomic_DNA"/>
</dbReference>
<organism evidence="1 2">
    <name type="scientific">Gossypium arboreum</name>
    <name type="common">Tree cotton</name>
    <name type="synonym">Gossypium nanking</name>
    <dbReference type="NCBI Taxonomy" id="29729"/>
    <lineage>
        <taxon>Eukaryota</taxon>
        <taxon>Viridiplantae</taxon>
        <taxon>Streptophyta</taxon>
        <taxon>Embryophyta</taxon>
        <taxon>Tracheophyta</taxon>
        <taxon>Spermatophyta</taxon>
        <taxon>Magnoliopsida</taxon>
        <taxon>eudicotyledons</taxon>
        <taxon>Gunneridae</taxon>
        <taxon>Pentapetalae</taxon>
        <taxon>rosids</taxon>
        <taxon>malvids</taxon>
        <taxon>Malvales</taxon>
        <taxon>Malvaceae</taxon>
        <taxon>Malvoideae</taxon>
        <taxon>Gossypium</taxon>
    </lineage>
</organism>
<gene>
    <name evidence="1" type="ORF">PVK06_043356</name>
</gene>
<reference evidence="1 2" key="1">
    <citation type="submission" date="2023-03" db="EMBL/GenBank/DDBJ databases">
        <title>WGS of Gossypium arboreum.</title>
        <authorList>
            <person name="Yu D."/>
        </authorList>
    </citation>
    <scope>NUCLEOTIDE SEQUENCE [LARGE SCALE GENOMIC DNA]</scope>
    <source>
        <tissue evidence="1">Leaf</tissue>
    </source>
</reference>
<dbReference type="PANTHER" id="PTHR34676:SF8">
    <property type="entry name" value="TRANSMEMBRANE PROTEIN"/>
    <property type="match status" value="1"/>
</dbReference>
<keyword evidence="2" id="KW-1185">Reference proteome</keyword>
<sequence>MHNLFCAFGANEYNRVSLYNNAKEIWDKLEVTHEGTSRAEESKISLLTLDYEFFKAKLEEGIKEMSDHFNHTINGLKALGKIYPNKEMVKKMLNSLPMFWEAKVTIIEE</sequence>
<comment type="caution">
    <text evidence="1">The sequence shown here is derived from an EMBL/GenBank/DDBJ whole genome shotgun (WGS) entry which is preliminary data.</text>
</comment>
<dbReference type="Proteomes" id="UP001358586">
    <property type="component" value="Chromosome 12"/>
</dbReference>
<evidence type="ECO:0000313" key="1">
    <source>
        <dbReference type="EMBL" id="KAK5775461.1"/>
    </source>
</evidence>
<evidence type="ECO:0000313" key="2">
    <source>
        <dbReference type="Proteomes" id="UP001358586"/>
    </source>
</evidence>
<protein>
    <recommendedName>
        <fullName evidence="3">UBN2 domain-containing protein</fullName>
    </recommendedName>
</protein>
<name>A0ABR0MN89_GOSAR</name>